<dbReference type="HOGENOM" id="CLU_000022_69_2_9"/>
<sequence length="414" mass="44574">MRRVVITGYGVISSSGNDVDTFWSNIVNGISGIREITDPSFSNIASRIAGYINDFNPYEYFDKREIRHYDLYTQYAFAAAKQAIDNANVKEGNFDTSRVGIYVGSGIGGISTVLNSHKAYLEKGTRHVSPFMIPMMISNMASGVIAIKTGFKGPSFSPVSACATANQAIGEAFLSIRHGYTDAIIAGGSEAPINTLAFSGFANMKAMSTNNANPTEASRPFDKLRDGFVMSEGAGILFLEELTHAKRRGAKILGEIIGYGSTTDAYHITSPDYHGAARAMEMALEMADISASQIDYINAHATGTKGGDKSETNAIKAVFKENVKKLKISATKSMTGHLFGAAGGIEAIITLKALEYGIIPPTINLKNVDEECDLDYVPNKAIKHDSNFAISNGFGFGGHNASLLFKKWNPAMEY</sequence>
<geneLocation type="plasmid" evidence="18 19">
    <name>pSOL1</name>
</geneLocation>
<evidence type="ECO:0000256" key="9">
    <source>
        <dbReference type="ARBA" id="ARBA00023160"/>
    </source>
</evidence>
<keyword evidence="18" id="KW-0614">Plasmid</keyword>
<keyword evidence="5 14" id="KW-0444">Lipid biosynthesis</keyword>
<comment type="pathway">
    <text evidence="1 14">Lipid metabolism; fatty acid biosynthesis.</text>
</comment>
<evidence type="ECO:0000256" key="12">
    <source>
        <dbReference type="ARBA" id="ARBA00047318"/>
    </source>
</evidence>
<keyword evidence="7" id="KW-0276">Fatty acid metabolism</keyword>
<dbReference type="GO" id="GO:0006633">
    <property type="term" value="P:fatty acid biosynthetic process"/>
    <property type="evidence" value="ECO:0007669"/>
    <property type="project" value="UniProtKB-UniRule"/>
</dbReference>
<dbReference type="AlphaFoldDB" id="Q97TL2"/>
<dbReference type="GO" id="GO:0005829">
    <property type="term" value="C:cytosol"/>
    <property type="evidence" value="ECO:0007669"/>
    <property type="project" value="TreeGrafter"/>
</dbReference>
<dbReference type="UniPathway" id="UPA00094"/>
<keyword evidence="8" id="KW-0443">Lipid metabolism</keyword>
<keyword evidence="10 14" id="KW-0012">Acyltransferase</keyword>
<dbReference type="PANTHER" id="PTHR11712:SF336">
    <property type="entry name" value="3-OXOACYL-[ACYL-CARRIER-PROTEIN] SYNTHASE, MITOCHONDRIAL"/>
    <property type="match status" value="1"/>
</dbReference>
<evidence type="ECO:0000256" key="15">
    <source>
        <dbReference type="PIRSR" id="PIRSR000447-1"/>
    </source>
</evidence>
<gene>
    <name evidence="18" type="primary">abf</name>
    <name evidence="18" type="ordered locus">CA_P0088</name>
</gene>
<evidence type="ECO:0000313" key="18">
    <source>
        <dbReference type="EMBL" id="AAK76834.1"/>
    </source>
</evidence>
<evidence type="ECO:0000256" key="10">
    <source>
        <dbReference type="ARBA" id="ARBA00023315"/>
    </source>
</evidence>
<comment type="catalytic activity">
    <reaction evidence="12 14">
        <text>(9Z)-hexadecenoyl-[ACP] + malonyl-[ACP] + H(+) = 3-oxo-(11Z)-octadecenoyl-[ACP] + holo-[ACP] + CO2</text>
        <dbReference type="Rhea" id="RHEA:55040"/>
        <dbReference type="Rhea" id="RHEA-COMP:9623"/>
        <dbReference type="Rhea" id="RHEA-COMP:9685"/>
        <dbReference type="Rhea" id="RHEA-COMP:10800"/>
        <dbReference type="Rhea" id="RHEA-COMP:14074"/>
        <dbReference type="ChEBI" id="CHEBI:15378"/>
        <dbReference type="ChEBI" id="CHEBI:16526"/>
        <dbReference type="ChEBI" id="CHEBI:64479"/>
        <dbReference type="ChEBI" id="CHEBI:78449"/>
        <dbReference type="ChEBI" id="CHEBI:83989"/>
        <dbReference type="ChEBI" id="CHEBI:138538"/>
        <dbReference type="EC" id="2.3.1.179"/>
    </reaction>
</comment>
<accession>Q97TL2</accession>
<dbReference type="InterPro" id="IPR020841">
    <property type="entry name" value="PKS_Beta-ketoAc_synthase_dom"/>
</dbReference>
<dbReference type="InterPro" id="IPR014031">
    <property type="entry name" value="Ketoacyl_synth_C"/>
</dbReference>
<comment type="similarity">
    <text evidence="2 14 16">Belongs to the thiolase-like superfamily. Beta-ketoacyl-ACP synthases family.</text>
</comment>
<proteinExistence type="inferred from homology"/>
<dbReference type="PROSITE" id="PS00606">
    <property type="entry name" value="KS3_1"/>
    <property type="match status" value="1"/>
</dbReference>
<dbReference type="Pfam" id="PF00109">
    <property type="entry name" value="ketoacyl-synt"/>
    <property type="match status" value="1"/>
</dbReference>
<dbReference type="PIRSF" id="PIRSF000447">
    <property type="entry name" value="KAS_II"/>
    <property type="match status" value="1"/>
</dbReference>
<dbReference type="PROSITE" id="PS52004">
    <property type="entry name" value="KS3_2"/>
    <property type="match status" value="1"/>
</dbReference>
<dbReference type="RefSeq" id="WP_010890773.1">
    <property type="nucleotide sequence ID" value="NC_001988.2"/>
</dbReference>
<dbReference type="CDD" id="cd00834">
    <property type="entry name" value="KAS_I_II"/>
    <property type="match status" value="1"/>
</dbReference>
<feature type="active site" description="For beta-ketoacyl synthase activity" evidence="15">
    <location>
        <position position="162"/>
    </location>
</feature>
<evidence type="ECO:0000256" key="6">
    <source>
        <dbReference type="ARBA" id="ARBA00022679"/>
    </source>
</evidence>
<name>Q97TL2_CLOAB</name>
<dbReference type="EC" id="2.3.1.179" evidence="3 14"/>
<evidence type="ECO:0000256" key="2">
    <source>
        <dbReference type="ARBA" id="ARBA00008467"/>
    </source>
</evidence>
<dbReference type="PATRIC" id="fig|272562.8.peg.88"/>
<dbReference type="GeneID" id="45000318"/>
<evidence type="ECO:0000259" key="17">
    <source>
        <dbReference type="PROSITE" id="PS52004"/>
    </source>
</evidence>
<dbReference type="NCBIfam" id="NF005589">
    <property type="entry name" value="PRK07314.1"/>
    <property type="match status" value="1"/>
</dbReference>
<dbReference type="SMART" id="SM00825">
    <property type="entry name" value="PKS_KS"/>
    <property type="match status" value="1"/>
</dbReference>
<keyword evidence="19" id="KW-1185">Reference proteome</keyword>
<evidence type="ECO:0000256" key="14">
    <source>
        <dbReference type="PIRNR" id="PIRNR000447"/>
    </source>
</evidence>
<organism evidence="18 19">
    <name type="scientific">Clostridium acetobutylicum (strain ATCC 824 / DSM 792 / JCM 1419 / IAM 19013 / LMG 5710 / NBRC 13948 / NRRL B-527 / VKM B-1787 / 2291 / W)</name>
    <dbReference type="NCBI Taxonomy" id="272562"/>
    <lineage>
        <taxon>Bacteria</taxon>
        <taxon>Bacillati</taxon>
        <taxon>Bacillota</taxon>
        <taxon>Clostridia</taxon>
        <taxon>Eubacteriales</taxon>
        <taxon>Clostridiaceae</taxon>
        <taxon>Clostridium</taxon>
    </lineage>
</organism>
<dbReference type="EMBL" id="AE001438">
    <property type="protein sequence ID" value="AAK76834.1"/>
    <property type="molecule type" value="Genomic_DNA"/>
</dbReference>
<dbReference type="Proteomes" id="UP000000814">
    <property type="component" value="Plasmid pSOL1"/>
</dbReference>
<dbReference type="SUPFAM" id="SSF53901">
    <property type="entry name" value="Thiolase-like"/>
    <property type="match status" value="2"/>
</dbReference>
<feature type="domain" description="Ketosynthase family 3 (KS3)" evidence="17">
    <location>
        <begin position="1"/>
        <end position="407"/>
    </location>
</feature>
<evidence type="ECO:0000256" key="16">
    <source>
        <dbReference type="RuleBase" id="RU003694"/>
    </source>
</evidence>
<evidence type="ECO:0000256" key="1">
    <source>
        <dbReference type="ARBA" id="ARBA00005194"/>
    </source>
</evidence>
<dbReference type="InterPro" id="IPR000794">
    <property type="entry name" value="Beta-ketoacyl_synthase"/>
</dbReference>
<dbReference type="InterPro" id="IPR017568">
    <property type="entry name" value="3-oxoacyl-ACP_synth-2"/>
</dbReference>
<dbReference type="Gene3D" id="3.40.47.10">
    <property type="match status" value="1"/>
</dbReference>
<dbReference type="InterPro" id="IPR016039">
    <property type="entry name" value="Thiolase-like"/>
</dbReference>
<dbReference type="InterPro" id="IPR018201">
    <property type="entry name" value="Ketoacyl_synth_AS"/>
</dbReference>
<reference evidence="18 19" key="1">
    <citation type="journal article" date="2001" name="J. Bacteriol.">
        <title>Genome sequence and comparative analysis of the solvent-producing bacterium Clostridium acetobutylicum.</title>
        <authorList>
            <person name="Nolling J."/>
            <person name="Breton G."/>
            <person name="Omelchenko M.V."/>
            <person name="Makarova K.S."/>
            <person name="Zeng Q."/>
            <person name="Gibson R."/>
            <person name="Lee H.M."/>
            <person name="Dubois J."/>
            <person name="Qiu D."/>
            <person name="Hitti J."/>
            <person name="Wolf Y.I."/>
            <person name="Tatusov R.L."/>
            <person name="Sabathe F."/>
            <person name="Doucette-Stamm L."/>
            <person name="Soucaille P."/>
            <person name="Daly M.J."/>
            <person name="Bennett G.N."/>
            <person name="Koonin E.V."/>
            <person name="Smith D.R."/>
        </authorList>
    </citation>
    <scope>NUCLEOTIDE SEQUENCE [LARGE SCALE GENOMIC DNA]</scope>
    <source>
        <strain evidence="19">ATCC 824 / DSM 792 / JCM 1419 / LMG 5710 / VKM B-1787</strain>
        <plasmid evidence="19">pSOL1</plasmid>
    </source>
</reference>
<dbReference type="KEGG" id="cac:CA_P0088"/>
<evidence type="ECO:0000256" key="4">
    <source>
        <dbReference type="ARBA" id="ARBA00014657"/>
    </source>
</evidence>
<keyword evidence="9 14" id="KW-0275">Fatty acid biosynthesis</keyword>
<evidence type="ECO:0000256" key="11">
    <source>
        <dbReference type="ARBA" id="ARBA00024006"/>
    </source>
</evidence>
<evidence type="ECO:0000313" key="19">
    <source>
        <dbReference type="Proteomes" id="UP000000814"/>
    </source>
</evidence>
<comment type="catalytic activity">
    <reaction evidence="13 14">
        <text>a fatty acyl-[ACP] + malonyl-[ACP] + H(+) = a 3-oxoacyl-[ACP] + holo-[ACP] + CO2</text>
        <dbReference type="Rhea" id="RHEA:22836"/>
        <dbReference type="Rhea" id="RHEA-COMP:9623"/>
        <dbReference type="Rhea" id="RHEA-COMP:9685"/>
        <dbReference type="Rhea" id="RHEA-COMP:9916"/>
        <dbReference type="Rhea" id="RHEA-COMP:14125"/>
        <dbReference type="ChEBI" id="CHEBI:15378"/>
        <dbReference type="ChEBI" id="CHEBI:16526"/>
        <dbReference type="ChEBI" id="CHEBI:64479"/>
        <dbReference type="ChEBI" id="CHEBI:78449"/>
        <dbReference type="ChEBI" id="CHEBI:78776"/>
        <dbReference type="ChEBI" id="CHEBI:138651"/>
    </reaction>
</comment>
<dbReference type="FunFam" id="3.40.47.10:FF:000009">
    <property type="entry name" value="3-oxoacyl-[acyl-carrier-protein] synthase 2"/>
    <property type="match status" value="1"/>
</dbReference>
<dbReference type="Pfam" id="PF02801">
    <property type="entry name" value="Ketoacyl-synt_C"/>
    <property type="match status" value="1"/>
</dbReference>
<dbReference type="NCBIfam" id="TIGR03150">
    <property type="entry name" value="fabF"/>
    <property type="match status" value="1"/>
</dbReference>
<dbReference type="GO" id="GO:0004315">
    <property type="term" value="F:3-oxoacyl-[acyl-carrier-protein] synthase activity"/>
    <property type="evidence" value="ECO:0007669"/>
    <property type="project" value="UniProtKB-UniRule"/>
</dbReference>
<evidence type="ECO:0000256" key="13">
    <source>
        <dbReference type="ARBA" id="ARBA00047659"/>
    </source>
</evidence>
<dbReference type="OrthoDB" id="9808669at2"/>
<protein>
    <recommendedName>
        <fullName evidence="4 14">3-oxoacyl-[acyl-carrier-protein] synthase 2</fullName>
        <ecNumber evidence="3 14">2.3.1.179</ecNumber>
    </recommendedName>
</protein>
<dbReference type="PANTHER" id="PTHR11712">
    <property type="entry name" value="POLYKETIDE SYNTHASE-RELATED"/>
    <property type="match status" value="1"/>
</dbReference>
<evidence type="ECO:0000256" key="3">
    <source>
        <dbReference type="ARBA" id="ARBA00012356"/>
    </source>
</evidence>
<evidence type="ECO:0000256" key="5">
    <source>
        <dbReference type="ARBA" id="ARBA00022516"/>
    </source>
</evidence>
<evidence type="ECO:0000256" key="8">
    <source>
        <dbReference type="ARBA" id="ARBA00023098"/>
    </source>
</evidence>
<dbReference type="InterPro" id="IPR014030">
    <property type="entry name" value="Ketoacyl_synth_N"/>
</dbReference>
<keyword evidence="6 14" id="KW-0808">Transferase</keyword>
<comment type="function">
    <text evidence="11 14">Involved in the type II fatty acid elongation cycle. Catalyzes the elongation of a wide range of acyl-ACP by the addition of two carbons from malonyl-ACP to an acyl acceptor. Can efficiently catalyze the conversion of palmitoleoyl-ACP (cis-hexadec-9-enoyl-ACP) to cis-vaccenoyl-ACP (cis-octadec-11-enoyl-ACP), an essential step in the thermal regulation of fatty acid composition.</text>
</comment>
<evidence type="ECO:0000256" key="7">
    <source>
        <dbReference type="ARBA" id="ARBA00022832"/>
    </source>
</evidence>